<evidence type="ECO:0000313" key="6">
    <source>
        <dbReference type="Proteomes" id="UP000799444"/>
    </source>
</evidence>
<dbReference type="InterPro" id="IPR002088">
    <property type="entry name" value="Prenyl_trans_a"/>
</dbReference>
<name>A0A9P4R412_9PLEO</name>
<evidence type="ECO:0000313" key="5">
    <source>
        <dbReference type="EMBL" id="KAF2736433.1"/>
    </source>
</evidence>
<evidence type="ECO:0000256" key="3">
    <source>
        <dbReference type="ARBA" id="ARBA00022679"/>
    </source>
</evidence>
<dbReference type="EMBL" id="ML996125">
    <property type="protein sequence ID" value="KAF2736433.1"/>
    <property type="molecule type" value="Genomic_DNA"/>
</dbReference>
<reference evidence="5" key="1">
    <citation type="journal article" date="2020" name="Stud. Mycol.">
        <title>101 Dothideomycetes genomes: a test case for predicting lifestyles and emergence of pathogens.</title>
        <authorList>
            <person name="Haridas S."/>
            <person name="Albert R."/>
            <person name="Binder M."/>
            <person name="Bloem J."/>
            <person name="Labutti K."/>
            <person name="Salamov A."/>
            <person name="Andreopoulos B."/>
            <person name="Baker S."/>
            <person name="Barry K."/>
            <person name="Bills G."/>
            <person name="Bluhm B."/>
            <person name="Cannon C."/>
            <person name="Castanera R."/>
            <person name="Culley D."/>
            <person name="Daum C."/>
            <person name="Ezra D."/>
            <person name="Gonzalez J."/>
            <person name="Henrissat B."/>
            <person name="Kuo A."/>
            <person name="Liang C."/>
            <person name="Lipzen A."/>
            <person name="Lutzoni F."/>
            <person name="Magnuson J."/>
            <person name="Mondo S."/>
            <person name="Nolan M."/>
            <person name="Ohm R."/>
            <person name="Pangilinan J."/>
            <person name="Park H.-J."/>
            <person name="Ramirez L."/>
            <person name="Alfaro M."/>
            <person name="Sun H."/>
            <person name="Tritt A."/>
            <person name="Yoshinaga Y."/>
            <person name="Zwiers L.-H."/>
            <person name="Turgeon B."/>
            <person name="Goodwin S."/>
            <person name="Spatafora J."/>
            <person name="Crous P."/>
            <person name="Grigoriev I."/>
        </authorList>
    </citation>
    <scope>NUCLEOTIDE SEQUENCE</scope>
    <source>
        <strain evidence="5">CBS 125425</strain>
    </source>
</reference>
<dbReference type="AlphaFoldDB" id="A0A9P4R412"/>
<sequence>AFQVLDDYLTLHEDEVVEIEMLPPALQPMDGSFILHEGLNVGIPKETLVLAYLAARSYFNAGSKDVLSPVTHRASRIVLLFDPEHVTAAGFRKRRLLELKGEEHFSKTLTQELALLNSILTSPLHRQSKSPTLWFHRLWLMHLLLPYQLSENGSHQFLSFVRAEQDAVFKAGERHPKNYYAWQYQRRLFNIINKYYGDGSNYLWKSTYPEFLVTSTLMVKSWCLRHPSDISGWSCLLSMVARLEPTAKRPQIIKEVIDWTIKLQSEQESIWIFLR</sequence>
<evidence type="ECO:0000256" key="2">
    <source>
        <dbReference type="ARBA" id="ARBA00022602"/>
    </source>
</evidence>
<keyword evidence="4" id="KW-0677">Repeat</keyword>
<comment type="similarity">
    <text evidence="1">Belongs to the protein prenyltransferase subunit alpha family.</text>
</comment>
<protein>
    <submittedName>
        <fullName evidence="5">Uncharacterized protein</fullName>
    </submittedName>
</protein>
<evidence type="ECO:0000256" key="4">
    <source>
        <dbReference type="ARBA" id="ARBA00022737"/>
    </source>
</evidence>
<dbReference type="GO" id="GO:0008318">
    <property type="term" value="F:protein prenyltransferase activity"/>
    <property type="evidence" value="ECO:0007669"/>
    <property type="project" value="InterPro"/>
</dbReference>
<gene>
    <name evidence="5" type="ORF">EJ04DRAFT_416587</name>
</gene>
<keyword evidence="3" id="KW-0808">Transferase</keyword>
<feature type="non-terminal residue" evidence="5">
    <location>
        <position position="1"/>
    </location>
</feature>
<feature type="non-terminal residue" evidence="5">
    <location>
        <position position="275"/>
    </location>
</feature>
<proteinExistence type="inferred from homology"/>
<accession>A0A9P4R412</accession>
<dbReference type="OrthoDB" id="5358702at2759"/>
<dbReference type="PANTHER" id="PTHR11129">
    <property type="entry name" value="PROTEIN FARNESYLTRANSFERASE ALPHA SUBUNIT/RAB GERANYLGERANYL TRANSFERASE ALPHA SUBUNIT"/>
    <property type="match status" value="1"/>
</dbReference>
<dbReference type="Proteomes" id="UP000799444">
    <property type="component" value="Unassembled WGS sequence"/>
</dbReference>
<evidence type="ECO:0000256" key="1">
    <source>
        <dbReference type="ARBA" id="ARBA00006734"/>
    </source>
</evidence>
<organism evidence="5 6">
    <name type="scientific">Polyplosphaeria fusca</name>
    <dbReference type="NCBI Taxonomy" id="682080"/>
    <lineage>
        <taxon>Eukaryota</taxon>
        <taxon>Fungi</taxon>
        <taxon>Dikarya</taxon>
        <taxon>Ascomycota</taxon>
        <taxon>Pezizomycotina</taxon>
        <taxon>Dothideomycetes</taxon>
        <taxon>Pleosporomycetidae</taxon>
        <taxon>Pleosporales</taxon>
        <taxon>Tetraplosphaeriaceae</taxon>
        <taxon>Polyplosphaeria</taxon>
    </lineage>
</organism>
<keyword evidence="6" id="KW-1185">Reference proteome</keyword>
<dbReference type="GO" id="GO:0005737">
    <property type="term" value="C:cytoplasm"/>
    <property type="evidence" value="ECO:0007669"/>
    <property type="project" value="TreeGrafter"/>
</dbReference>
<dbReference type="PANTHER" id="PTHR11129:SF3">
    <property type="entry name" value="PROTEIN PRENYLTRANSFERASE ALPHA SUBUNIT REPEAT-CONTAINING PROTEIN 1"/>
    <property type="match status" value="1"/>
</dbReference>
<keyword evidence="2" id="KW-0637">Prenyltransferase</keyword>
<dbReference type="SUPFAM" id="SSF48439">
    <property type="entry name" value="Protein prenylyltransferase"/>
    <property type="match status" value="1"/>
</dbReference>
<dbReference type="Pfam" id="PF01239">
    <property type="entry name" value="PPTA"/>
    <property type="match status" value="1"/>
</dbReference>
<comment type="caution">
    <text evidence="5">The sequence shown here is derived from an EMBL/GenBank/DDBJ whole genome shotgun (WGS) entry which is preliminary data.</text>
</comment>
<dbReference type="Gene3D" id="1.25.40.120">
    <property type="entry name" value="Protein prenylyltransferase"/>
    <property type="match status" value="1"/>
</dbReference>